<name>A0A1M5X691_9BACT</name>
<dbReference type="EMBL" id="FQXS01000017">
    <property type="protein sequence ID" value="SHH95360.1"/>
    <property type="molecule type" value="Genomic_DNA"/>
</dbReference>
<evidence type="ECO:0000313" key="4">
    <source>
        <dbReference type="EMBL" id="SHH95360.1"/>
    </source>
</evidence>
<proteinExistence type="predicted"/>
<dbReference type="Pfam" id="PF13517">
    <property type="entry name" value="FG-GAP_3"/>
    <property type="match status" value="1"/>
</dbReference>
<organism evidence="4 5">
    <name type="scientific">Desulfofustis glycolicus DSM 9705</name>
    <dbReference type="NCBI Taxonomy" id="1121409"/>
    <lineage>
        <taxon>Bacteria</taxon>
        <taxon>Pseudomonadati</taxon>
        <taxon>Thermodesulfobacteriota</taxon>
        <taxon>Desulfobulbia</taxon>
        <taxon>Desulfobulbales</taxon>
        <taxon>Desulfocapsaceae</taxon>
        <taxon>Desulfofustis</taxon>
    </lineage>
</organism>
<dbReference type="InterPro" id="IPR013517">
    <property type="entry name" value="FG-GAP"/>
</dbReference>
<dbReference type="AlphaFoldDB" id="A0A1M5X691"/>
<feature type="signal peptide" evidence="3">
    <location>
        <begin position="1"/>
        <end position="23"/>
    </location>
</feature>
<evidence type="ECO:0008006" key="6">
    <source>
        <dbReference type="Google" id="ProtNLM"/>
    </source>
</evidence>
<dbReference type="InterPro" id="IPR028994">
    <property type="entry name" value="Integrin_alpha_N"/>
</dbReference>
<evidence type="ECO:0000256" key="3">
    <source>
        <dbReference type="SAM" id="SignalP"/>
    </source>
</evidence>
<gene>
    <name evidence="4" type="ORF">SAMN02745124_02814</name>
</gene>
<dbReference type="STRING" id="1121409.SAMN02745124_02814"/>
<dbReference type="OrthoDB" id="5422153at2"/>
<keyword evidence="5" id="KW-1185">Reference proteome</keyword>
<feature type="chain" id="PRO_5009914859" description="Repeat domain-containing protein" evidence="3">
    <location>
        <begin position="24"/>
        <end position="574"/>
    </location>
</feature>
<dbReference type="RefSeq" id="WP_073377078.1">
    <property type="nucleotide sequence ID" value="NZ_FQXS01000017.1"/>
</dbReference>
<dbReference type="SUPFAM" id="SSF69318">
    <property type="entry name" value="Integrin alpha N-terminal domain"/>
    <property type="match status" value="1"/>
</dbReference>
<accession>A0A1M5X691</accession>
<evidence type="ECO:0000313" key="5">
    <source>
        <dbReference type="Proteomes" id="UP000184139"/>
    </source>
</evidence>
<evidence type="ECO:0000256" key="2">
    <source>
        <dbReference type="SAM" id="MobiDB-lite"/>
    </source>
</evidence>
<reference evidence="4 5" key="1">
    <citation type="submission" date="2016-11" db="EMBL/GenBank/DDBJ databases">
        <authorList>
            <person name="Jaros S."/>
            <person name="Januszkiewicz K."/>
            <person name="Wedrychowicz H."/>
        </authorList>
    </citation>
    <scope>NUCLEOTIDE SEQUENCE [LARGE SCALE GENOMIC DNA]</scope>
    <source>
        <strain evidence="4 5">DSM 9705</strain>
    </source>
</reference>
<keyword evidence="1 3" id="KW-0732">Signal</keyword>
<dbReference type="Proteomes" id="UP000184139">
    <property type="component" value="Unassembled WGS sequence"/>
</dbReference>
<feature type="region of interest" description="Disordered" evidence="2">
    <location>
        <begin position="159"/>
        <end position="183"/>
    </location>
</feature>
<evidence type="ECO:0000256" key="1">
    <source>
        <dbReference type="ARBA" id="ARBA00022729"/>
    </source>
</evidence>
<protein>
    <recommendedName>
        <fullName evidence="6">Repeat domain-containing protein</fullName>
    </recommendedName>
</protein>
<sequence length="574" mass="62753">MRFLLPGLFGVVLLLSGFSVAQAQQEKAVPTLALLPFSAEQAGSYAYLEEAIRQMLIARLANRDDVNISNRAIPERQAGEVRALLERDERQQAAQLIPVDWLATGEIVALQQGMRVNLVLVPLQVGDEQQPLGFTATDIDTIVPAVAQLAETVAEHLQPRQETAEVSQQSGAPADDGFGAFQTPHPERSFKKGLYSGSALTGDAEDRFQSRGVRRSSPLPIDVETMTSGDLDGDGIDDLVVASRSQIRVFHFSDERFQQVASYDFPPVIKIHVINIGTPDQSDLPHLFVSANNGWKAASAILGWDGSATLQPLQQNLDWYIRPIPWPGRGEILAGQQASRDEGLRYLAPGVFRLSMDRQSGQLTSTERLPLPADTNLFDFAVADFNGDGSNETAVIDERHRLLVYDETRSLVWVSSATYGGSLRHFGPILTETADGTAMNSTDEEGMRRLVYIPGRLDVKDITGDGVAELIIVTNEVDPVSKYLPNIRSYDGGSVACLGWRGAGLTELWRTSHIAGYVADYVFAGSSETATSSTVDAISRLYVAQLPDKALWRRFLPGGDNSRILAYEMRVAPQ</sequence>